<evidence type="ECO:0000256" key="7">
    <source>
        <dbReference type="SAM" id="MobiDB-lite"/>
    </source>
</evidence>
<evidence type="ECO:0000256" key="8">
    <source>
        <dbReference type="SAM" id="Phobius"/>
    </source>
</evidence>
<accession>A0A1G8SXK9</accession>
<dbReference type="Gene3D" id="1.20.1250.20">
    <property type="entry name" value="MFS general substrate transporter like domains"/>
    <property type="match status" value="1"/>
</dbReference>
<proteinExistence type="predicted"/>
<feature type="transmembrane region" description="Helical" evidence="8">
    <location>
        <begin position="48"/>
        <end position="73"/>
    </location>
</feature>
<keyword evidence="3" id="KW-1003">Cell membrane</keyword>
<evidence type="ECO:0000256" key="5">
    <source>
        <dbReference type="ARBA" id="ARBA00022989"/>
    </source>
</evidence>
<dbReference type="InterPro" id="IPR011701">
    <property type="entry name" value="MFS"/>
</dbReference>
<evidence type="ECO:0000256" key="4">
    <source>
        <dbReference type="ARBA" id="ARBA00022692"/>
    </source>
</evidence>
<dbReference type="Proteomes" id="UP000199050">
    <property type="component" value="Unassembled WGS sequence"/>
</dbReference>
<feature type="transmembrane region" description="Helical" evidence="8">
    <location>
        <begin position="372"/>
        <end position="396"/>
    </location>
</feature>
<dbReference type="RefSeq" id="WP_090715201.1">
    <property type="nucleotide sequence ID" value="NZ_CBCSKY010000017.1"/>
</dbReference>
<evidence type="ECO:0000256" key="2">
    <source>
        <dbReference type="ARBA" id="ARBA00022448"/>
    </source>
</evidence>
<keyword evidence="4 8" id="KW-0812">Transmembrane</keyword>
<dbReference type="PANTHER" id="PTHR43266">
    <property type="entry name" value="MACROLIDE-EFFLUX PROTEIN"/>
    <property type="match status" value="1"/>
</dbReference>
<keyword evidence="5 8" id="KW-1133">Transmembrane helix</keyword>
<dbReference type="CDD" id="cd06173">
    <property type="entry name" value="MFS_MefA_like"/>
    <property type="match status" value="1"/>
</dbReference>
<name>A0A1G8SXK9_9BACL</name>
<comment type="subcellular location">
    <subcellularLocation>
        <location evidence="1">Cell membrane</location>
        <topology evidence="1">Multi-pass membrane protein</topology>
    </subcellularLocation>
</comment>
<evidence type="ECO:0000256" key="3">
    <source>
        <dbReference type="ARBA" id="ARBA00022475"/>
    </source>
</evidence>
<sequence>MNRRIAGPGMRQLKGYSRLFAAGLVNGIGDRFSSVAMLALVLQLTGSGMAVGISLGVRVLPYLFMAPLGGLLAARLPRKAIMIAVDLLRVPVALSFLLVDGEDRLWLLYAGSFIMAAGEAVYSPVRKSSIPLLADASALLRINGLEQLMNGSVLILGAFIGGVVSLWFGPDMAFVMNALSFLAAAMLLWGISFPQTEAAGRTGRKKPEASAASADRERGRTGAAGESVKGKQTDKGRLQTLTFVARGSLALQIVIAYELLVPVINGWDNVLISVYAVQEFHAGDAGVGAFYAALGIGLSLSFFAGRLLTKRLLAAALTGLLLEGILLMAISSSGNFLQAFFLYILLALAGGAGNACLDTLVMRETPPRLQPVIFGMLSAASGTLLGLSMLGAGWMLDYVEPRMLGFAGGAGFAAIALLLAGYAALRARMGLTVSGTNRRGRAGEG</sequence>
<keyword evidence="10" id="KW-1185">Reference proteome</keyword>
<gene>
    <name evidence="9" type="ORF">SAMN05216192_11587</name>
</gene>
<dbReference type="InterPro" id="IPR036259">
    <property type="entry name" value="MFS_trans_sf"/>
</dbReference>
<evidence type="ECO:0000256" key="6">
    <source>
        <dbReference type="ARBA" id="ARBA00023136"/>
    </source>
</evidence>
<feature type="transmembrane region" description="Helical" evidence="8">
    <location>
        <begin position="336"/>
        <end position="360"/>
    </location>
</feature>
<keyword evidence="2" id="KW-0813">Transport</keyword>
<organism evidence="9 10">
    <name type="scientific">Paenibacillus typhae</name>
    <dbReference type="NCBI Taxonomy" id="1174501"/>
    <lineage>
        <taxon>Bacteria</taxon>
        <taxon>Bacillati</taxon>
        <taxon>Bacillota</taxon>
        <taxon>Bacilli</taxon>
        <taxon>Bacillales</taxon>
        <taxon>Paenibacillaceae</taxon>
        <taxon>Paenibacillus</taxon>
    </lineage>
</organism>
<feature type="transmembrane region" description="Helical" evidence="8">
    <location>
        <begin position="243"/>
        <end position="265"/>
    </location>
</feature>
<dbReference type="GO" id="GO:0005886">
    <property type="term" value="C:plasma membrane"/>
    <property type="evidence" value="ECO:0007669"/>
    <property type="project" value="UniProtKB-SubCell"/>
</dbReference>
<feature type="transmembrane region" description="Helical" evidence="8">
    <location>
        <begin position="285"/>
        <end position="305"/>
    </location>
</feature>
<evidence type="ECO:0000313" key="10">
    <source>
        <dbReference type="Proteomes" id="UP000199050"/>
    </source>
</evidence>
<dbReference type="PANTHER" id="PTHR43266:SF2">
    <property type="entry name" value="MAJOR FACILITATOR SUPERFAMILY (MFS) PROFILE DOMAIN-CONTAINING PROTEIN"/>
    <property type="match status" value="1"/>
</dbReference>
<feature type="region of interest" description="Disordered" evidence="7">
    <location>
        <begin position="200"/>
        <end position="231"/>
    </location>
</feature>
<dbReference type="OrthoDB" id="9775268at2"/>
<dbReference type="SUPFAM" id="SSF103473">
    <property type="entry name" value="MFS general substrate transporter"/>
    <property type="match status" value="1"/>
</dbReference>
<keyword evidence="6 8" id="KW-0472">Membrane</keyword>
<dbReference type="STRING" id="1174501.SAMN05216192_11587"/>
<feature type="transmembrane region" description="Helical" evidence="8">
    <location>
        <begin position="312"/>
        <end position="330"/>
    </location>
</feature>
<feature type="transmembrane region" description="Helical" evidence="8">
    <location>
        <begin position="20"/>
        <end position="42"/>
    </location>
</feature>
<evidence type="ECO:0000256" key="1">
    <source>
        <dbReference type="ARBA" id="ARBA00004651"/>
    </source>
</evidence>
<protein>
    <submittedName>
        <fullName evidence="9">Predicted arabinose efflux permease, MFS family</fullName>
    </submittedName>
</protein>
<dbReference type="AlphaFoldDB" id="A0A1G8SXK9"/>
<evidence type="ECO:0000313" key="9">
    <source>
        <dbReference type="EMBL" id="SDJ33999.1"/>
    </source>
</evidence>
<dbReference type="Pfam" id="PF07690">
    <property type="entry name" value="MFS_1"/>
    <property type="match status" value="1"/>
</dbReference>
<dbReference type="EMBL" id="FNDX01000015">
    <property type="protein sequence ID" value="SDJ33999.1"/>
    <property type="molecule type" value="Genomic_DNA"/>
</dbReference>
<feature type="transmembrane region" description="Helical" evidence="8">
    <location>
        <begin position="148"/>
        <end position="168"/>
    </location>
</feature>
<dbReference type="GO" id="GO:0022857">
    <property type="term" value="F:transmembrane transporter activity"/>
    <property type="evidence" value="ECO:0007669"/>
    <property type="project" value="InterPro"/>
</dbReference>
<reference evidence="10" key="1">
    <citation type="submission" date="2016-10" db="EMBL/GenBank/DDBJ databases">
        <authorList>
            <person name="Varghese N."/>
            <person name="Submissions S."/>
        </authorList>
    </citation>
    <scope>NUCLEOTIDE SEQUENCE [LARGE SCALE GENOMIC DNA]</scope>
    <source>
        <strain evidence="10">CGMCC 1.11012</strain>
    </source>
</reference>
<feature type="transmembrane region" description="Helical" evidence="8">
    <location>
        <begin position="402"/>
        <end position="425"/>
    </location>
</feature>
<feature type="transmembrane region" description="Helical" evidence="8">
    <location>
        <begin position="174"/>
        <end position="194"/>
    </location>
</feature>